<dbReference type="Gene3D" id="3.90.180.10">
    <property type="entry name" value="Medium-chain alcohol dehydrogenases, catalytic domain"/>
    <property type="match status" value="1"/>
</dbReference>
<dbReference type="Pfam" id="PF08240">
    <property type="entry name" value="ADH_N"/>
    <property type="match status" value="1"/>
</dbReference>
<dbReference type="GO" id="GO:0016651">
    <property type="term" value="F:oxidoreductase activity, acting on NAD(P)H"/>
    <property type="evidence" value="ECO:0007669"/>
    <property type="project" value="InterPro"/>
</dbReference>
<gene>
    <name evidence="2" type="ORF">WICMUC_004955</name>
</gene>
<dbReference type="Pfam" id="PF00107">
    <property type="entry name" value="ADH_zinc_N"/>
    <property type="match status" value="1"/>
</dbReference>
<dbReference type="InterPro" id="IPR013154">
    <property type="entry name" value="ADH-like_N"/>
</dbReference>
<feature type="domain" description="Enoyl reductase (ER)" evidence="1">
    <location>
        <begin position="15"/>
        <end position="365"/>
    </location>
</feature>
<dbReference type="InterPro" id="IPR036291">
    <property type="entry name" value="NAD(P)-bd_dom_sf"/>
</dbReference>
<dbReference type="PANTHER" id="PTHR45348">
    <property type="entry name" value="HYPOTHETICAL OXIDOREDUCTASE (EUROFUNG)"/>
    <property type="match status" value="1"/>
</dbReference>
<evidence type="ECO:0000313" key="3">
    <source>
        <dbReference type="Proteomes" id="UP000769528"/>
    </source>
</evidence>
<dbReference type="SUPFAM" id="SSF50129">
    <property type="entry name" value="GroES-like"/>
    <property type="match status" value="1"/>
</dbReference>
<dbReference type="InterPro" id="IPR047122">
    <property type="entry name" value="Trans-enoyl_RdTase-like"/>
</dbReference>
<evidence type="ECO:0000259" key="1">
    <source>
        <dbReference type="SMART" id="SM00829"/>
    </source>
</evidence>
<accession>A0A9P8PC36</accession>
<dbReference type="Proteomes" id="UP000769528">
    <property type="component" value="Unassembled WGS sequence"/>
</dbReference>
<sequence>MSQKAAVIADSPVKGSLTKVTTIPIHEPNENQILIKTVAFAANPTDWKHIEFKQGGPGDIAGSDASGIVEKIGSKVTGFKKGDFVSTFSHGNFSKIRGNFAEYIIADPSTTIKYDSLKSDVLSVGDHKPSKIDTFEGAASITLGLVTVALSFAGNLRISSEDRGKYILIWGGATATGVLAIQLAKLAFGLKVVTTASPKHNEFLKSIGADLIFNYNDSDVTEQIAKATNGDIKYAFDTVSDKSTFQQLYDSFKSAKGPVKVDSLLFLTENDITLDPSFTKNFEIVNHTLAYVANGDHLKVFGVDTKADDELLERYNTFWTNEVVPKIVPQLIHTSLKVLPSGFESTNEAFDLLQSNKVSGEKVVFRA</sequence>
<organism evidence="2 3">
    <name type="scientific">Wickerhamomyces mucosus</name>
    <dbReference type="NCBI Taxonomy" id="1378264"/>
    <lineage>
        <taxon>Eukaryota</taxon>
        <taxon>Fungi</taxon>
        <taxon>Dikarya</taxon>
        <taxon>Ascomycota</taxon>
        <taxon>Saccharomycotina</taxon>
        <taxon>Saccharomycetes</taxon>
        <taxon>Phaffomycetales</taxon>
        <taxon>Wickerhamomycetaceae</taxon>
        <taxon>Wickerhamomyces</taxon>
    </lineage>
</organism>
<keyword evidence="3" id="KW-1185">Reference proteome</keyword>
<dbReference type="PANTHER" id="PTHR45348:SF2">
    <property type="entry name" value="ZINC-TYPE ALCOHOL DEHYDROGENASE-LIKE PROTEIN C2E1P3.01"/>
    <property type="match status" value="1"/>
</dbReference>
<dbReference type="SMART" id="SM00829">
    <property type="entry name" value="PKS_ER"/>
    <property type="match status" value="1"/>
</dbReference>
<dbReference type="AlphaFoldDB" id="A0A9P8PC36"/>
<reference evidence="2" key="2">
    <citation type="submission" date="2021-01" db="EMBL/GenBank/DDBJ databases">
        <authorList>
            <person name="Schikora-Tamarit M.A."/>
        </authorList>
    </citation>
    <scope>NUCLEOTIDE SEQUENCE</scope>
    <source>
        <strain evidence="2">CBS6341</strain>
    </source>
</reference>
<dbReference type="CDD" id="cd08249">
    <property type="entry name" value="enoyl_reductase_like"/>
    <property type="match status" value="1"/>
</dbReference>
<dbReference type="InterPro" id="IPR011032">
    <property type="entry name" value="GroES-like_sf"/>
</dbReference>
<protein>
    <recommendedName>
        <fullName evidence="1">Enoyl reductase (ER) domain-containing protein</fullName>
    </recommendedName>
</protein>
<name>A0A9P8PC36_9ASCO</name>
<dbReference type="Gene3D" id="3.40.50.720">
    <property type="entry name" value="NAD(P)-binding Rossmann-like Domain"/>
    <property type="match status" value="1"/>
</dbReference>
<dbReference type="InterPro" id="IPR013149">
    <property type="entry name" value="ADH-like_C"/>
</dbReference>
<dbReference type="OrthoDB" id="9992527at2759"/>
<dbReference type="EMBL" id="JAEUBF010001330">
    <property type="protein sequence ID" value="KAH3669533.1"/>
    <property type="molecule type" value="Genomic_DNA"/>
</dbReference>
<proteinExistence type="predicted"/>
<dbReference type="SUPFAM" id="SSF51735">
    <property type="entry name" value="NAD(P)-binding Rossmann-fold domains"/>
    <property type="match status" value="1"/>
</dbReference>
<evidence type="ECO:0000313" key="2">
    <source>
        <dbReference type="EMBL" id="KAH3669533.1"/>
    </source>
</evidence>
<reference evidence="2" key="1">
    <citation type="journal article" date="2021" name="Open Biol.">
        <title>Shared evolutionary footprints suggest mitochondrial oxidative damage underlies multiple complex I losses in fungi.</title>
        <authorList>
            <person name="Schikora-Tamarit M.A."/>
            <person name="Marcet-Houben M."/>
            <person name="Nosek J."/>
            <person name="Gabaldon T."/>
        </authorList>
    </citation>
    <scope>NUCLEOTIDE SEQUENCE</scope>
    <source>
        <strain evidence="2">CBS6341</strain>
    </source>
</reference>
<comment type="caution">
    <text evidence="2">The sequence shown here is derived from an EMBL/GenBank/DDBJ whole genome shotgun (WGS) entry which is preliminary data.</text>
</comment>
<dbReference type="InterPro" id="IPR020843">
    <property type="entry name" value="ER"/>
</dbReference>